<dbReference type="SUPFAM" id="SSF51556">
    <property type="entry name" value="Metallo-dependent hydrolases"/>
    <property type="match status" value="1"/>
</dbReference>
<dbReference type="InterPro" id="IPR011059">
    <property type="entry name" value="Metal-dep_hydrolase_composite"/>
</dbReference>
<protein>
    <recommendedName>
        <fullName evidence="1">Amidohydrolase-related domain-containing protein</fullName>
    </recommendedName>
</protein>
<dbReference type="SUPFAM" id="SSF51338">
    <property type="entry name" value="Composite domain of metallo-dependent hydrolases"/>
    <property type="match status" value="2"/>
</dbReference>
<dbReference type="PANTHER" id="PTHR43135">
    <property type="entry name" value="ALPHA-D-RIBOSE 1-METHYLPHOSPHONATE 5-TRIPHOSPHATE DIPHOSPHATASE"/>
    <property type="match status" value="1"/>
</dbReference>
<dbReference type="InterPro" id="IPR032466">
    <property type="entry name" value="Metal_Hydrolase"/>
</dbReference>
<dbReference type="EMBL" id="KL198018">
    <property type="protein sequence ID" value="KDQ20345.1"/>
    <property type="molecule type" value="Genomic_DNA"/>
</dbReference>
<dbReference type="Gene3D" id="3.20.20.140">
    <property type="entry name" value="Metal-dependent hydrolases"/>
    <property type="match status" value="1"/>
</dbReference>
<evidence type="ECO:0000259" key="1">
    <source>
        <dbReference type="Pfam" id="PF01979"/>
    </source>
</evidence>
<sequence>MVFSLKGVREIRILVSSMFEPETLAFLHTKTICVDAATGLIREVRNYEELDQHEGEDEDLRVLDLRGLTVLPGFVDAHVHFFIHPFSEASWADQVATESITERTVRAVGHARKTLLAGFTTVRDLGTQGAGDADIALRKCISYPLSLAPSPRYFCANRALVPTGAYGPKGDMHLHVEGVDGITGAEVVDGEDECRKAVRRHVGAGADWIKVHADYHARTRMGDVAEDIGTTTFTLFTESELKCIIDTAHGLQVKVAAHALRPDTIRTLVSLGVDTIEHGRLMDRATLELLQQSNLKKPITWVPTLAAFASYDPKGKNWPGLAEVFRTALDLGGVRIACGGDTGVFPHGRNALELQLMVKLGADWREVLKWATLGGWECVRGMQWEGKEGERRLRTLVELQESGSCPRMRDNDVPFGAIRPGFAADIIATSGDLSTDFFSAIEPESIPFVMKGGRVYKFGGKEVEY</sequence>
<gene>
    <name evidence="2" type="ORF">BOTBODRAFT_27767</name>
</gene>
<evidence type="ECO:0000313" key="2">
    <source>
        <dbReference type="EMBL" id="KDQ20345.1"/>
    </source>
</evidence>
<dbReference type="Pfam" id="PF01979">
    <property type="entry name" value="Amidohydro_1"/>
    <property type="match status" value="1"/>
</dbReference>
<organism evidence="2 3">
    <name type="scientific">Botryobasidium botryosum (strain FD-172 SS1)</name>
    <dbReference type="NCBI Taxonomy" id="930990"/>
    <lineage>
        <taxon>Eukaryota</taxon>
        <taxon>Fungi</taxon>
        <taxon>Dikarya</taxon>
        <taxon>Basidiomycota</taxon>
        <taxon>Agaricomycotina</taxon>
        <taxon>Agaricomycetes</taxon>
        <taxon>Cantharellales</taxon>
        <taxon>Botryobasidiaceae</taxon>
        <taxon>Botryobasidium</taxon>
    </lineage>
</organism>
<dbReference type="InterPro" id="IPR051781">
    <property type="entry name" value="Metallo-dep_Hydrolase"/>
</dbReference>
<dbReference type="STRING" id="930990.A0A067N0A3"/>
<dbReference type="Proteomes" id="UP000027195">
    <property type="component" value="Unassembled WGS sequence"/>
</dbReference>
<dbReference type="AlphaFoldDB" id="A0A067N0A3"/>
<dbReference type="PANTHER" id="PTHR43135:SF3">
    <property type="entry name" value="ALPHA-D-RIBOSE 1-METHYLPHOSPHONATE 5-TRIPHOSPHATE DIPHOSPHATASE"/>
    <property type="match status" value="1"/>
</dbReference>
<dbReference type="Gene3D" id="2.30.40.10">
    <property type="entry name" value="Urease, subunit C, domain 1"/>
    <property type="match status" value="1"/>
</dbReference>
<dbReference type="CDD" id="cd01299">
    <property type="entry name" value="Met_dep_hydrolase_A"/>
    <property type="match status" value="1"/>
</dbReference>
<reference evidence="3" key="1">
    <citation type="journal article" date="2014" name="Proc. Natl. Acad. Sci. U.S.A.">
        <title>Extensive sampling of basidiomycete genomes demonstrates inadequacy of the white-rot/brown-rot paradigm for wood decay fungi.</title>
        <authorList>
            <person name="Riley R."/>
            <person name="Salamov A.A."/>
            <person name="Brown D.W."/>
            <person name="Nagy L.G."/>
            <person name="Floudas D."/>
            <person name="Held B.W."/>
            <person name="Levasseur A."/>
            <person name="Lombard V."/>
            <person name="Morin E."/>
            <person name="Otillar R."/>
            <person name="Lindquist E.A."/>
            <person name="Sun H."/>
            <person name="LaButti K.M."/>
            <person name="Schmutz J."/>
            <person name="Jabbour D."/>
            <person name="Luo H."/>
            <person name="Baker S.E."/>
            <person name="Pisabarro A.G."/>
            <person name="Walton J.D."/>
            <person name="Blanchette R.A."/>
            <person name="Henrissat B."/>
            <person name="Martin F."/>
            <person name="Cullen D."/>
            <person name="Hibbett D.S."/>
            <person name="Grigoriev I.V."/>
        </authorList>
    </citation>
    <scope>NUCLEOTIDE SEQUENCE [LARGE SCALE GENOMIC DNA]</scope>
    <source>
        <strain evidence="3">FD-172 SS1</strain>
    </source>
</reference>
<feature type="domain" description="Amidohydrolase-related" evidence="1">
    <location>
        <begin position="69"/>
        <end position="379"/>
    </location>
</feature>
<dbReference type="InParanoid" id="A0A067N0A3"/>
<dbReference type="InterPro" id="IPR006680">
    <property type="entry name" value="Amidohydro-rel"/>
</dbReference>
<dbReference type="InterPro" id="IPR057744">
    <property type="entry name" value="OTAase-like"/>
</dbReference>
<dbReference type="GO" id="GO:0016810">
    <property type="term" value="F:hydrolase activity, acting on carbon-nitrogen (but not peptide) bonds"/>
    <property type="evidence" value="ECO:0007669"/>
    <property type="project" value="InterPro"/>
</dbReference>
<evidence type="ECO:0000313" key="3">
    <source>
        <dbReference type="Proteomes" id="UP000027195"/>
    </source>
</evidence>
<keyword evidence="3" id="KW-1185">Reference proteome</keyword>
<accession>A0A067N0A3</accession>
<dbReference type="OrthoDB" id="5595695at2759"/>
<proteinExistence type="predicted"/>
<dbReference type="HOGENOM" id="CLU_023620_1_1_1"/>
<name>A0A067N0A3_BOTB1</name>